<reference evidence="2 3" key="1">
    <citation type="journal article" date="2017" name="Appl. Environ. Microbiol.">
        <title>Parallel evolution of two clades of a major Atlantic endemic Vibrio parahaemolyticus pathogen lineage by independent acquisition of related pathogenicity islands.</title>
        <authorList>
            <person name="Xu F."/>
            <person name="Gonzalez-Escalona N."/>
            <person name="Drees K.P."/>
            <person name="Sebra R.P."/>
            <person name="Cooper V.S."/>
            <person name="Jones S.H."/>
            <person name="Whistler C.A."/>
        </authorList>
    </citation>
    <scope>NUCLEOTIDE SEQUENCE [LARGE SCALE GENOMIC DNA]</scope>
    <source>
        <strain evidence="2 3">MAVP-3</strain>
    </source>
</reference>
<dbReference type="Gene3D" id="3.20.20.450">
    <property type="entry name" value="EAL domain"/>
    <property type="match status" value="1"/>
</dbReference>
<dbReference type="STRING" id="670.ACZ92_07365"/>
<dbReference type="Proteomes" id="UP000214596">
    <property type="component" value="Unassembled WGS sequence"/>
</dbReference>
<evidence type="ECO:0000259" key="1">
    <source>
        <dbReference type="PROSITE" id="PS50883"/>
    </source>
</evidence>
<dbReference type="AlphaFoldDB" id="A0A227J8G5"/>
<comment type="caution">
    <text evidence="2">The sequence shown here is derived from an EMBL/GenBank/DDBJ whole genome shotgun (WGS) entry which is preliminary data.</text>
</comment>
<accession>A0A227J8G5</accession>
<dbReference type="EMBL" id="NIXT01001243">
    <property type="protein sequence ID" value="OXE31421.1"/>
    <property type="molecule type" value="Genomic_DNA"/>
</dbReference>
<dbReference type="SUPFAM" id="SSF141868">
    <property type="entry name" value="EAL domain-like"/>
    <property type="match status" value="1"/>
</dbReference>
<gene>
    <name evidence="2" type="ORF">CA163_18175</name>
</gene>
<dbReference type="PANTHER" id="PTHR33121">
    <property type="entry name" value="CYCLIC DI-GMP PHOSPHODIESTERASE PDEF"/>
    <property type="match status" value="1"/>
</dbReference>
<dbReference type="InterPro" id="IPR035919">
    <property type="entry name" value="EAL_sf"/>
</dbReference>
<sequence length="105" mass="11798">MSDGGFKLAIDDYGINASTIERVKCVRPDIIKMDRSLLLKYEDGDFSALIEALALAKELSSKTVIEGIETEHQLNLMKKLGFDMYQGYLLAMPQTLEMYEEAKTA</sequence>
<dbReference type="PROSITE" id="PS50883">
    <property type="entry name" value="EAL"/>
    <property type="match status" value="1"/>
</dbReference>
<dbReference type="InterPro" id="IPR050706">
    <property type="entry name" value="Cyclic-di-GMP_PDE-like"/>
</dbReference>
<dbReference type="PANTHER" id="PTHR33121:SF76">
    <property type="entry name" value="SIGNALING PROTEIN"/>
    <property type="match status" value="1"/>
</dbReference>
<dbReference type="Pfam" id="PF00563">
    <property type="entry name" value="EAL"/>
    <property type="match status" value="1"/>
</dbReference>
<feature type="domain" description="EAL" evidence="1">
    <location>
        <begin position="1"/>
        <end position="105"/>
    </location>
</feature>
<name>A0A227J8G5_VIBPH</name>
<proteinExistence type="predicted"/>
<dbReference type="InterPro" id="IPR001633">
    <property type="entry name" value="EAL_dom"/>
</dbReference>
<evidence type="ECO:0000313" key="2">
    <source>
        <dbReference type="EMBL" id="OXE31421.1"/>
    </source>
</evidence>
<protein>
    <recommendedName>
        <fullName evidence="1">EAL domain-containing protein</fullName>
    </recommendedName>
</protein>
<organism evidence="2 3">
    <name type="scientific">Vibrio parahaemolyticus</name>
    <dbReference type="NCBI Taxonomy" id="670"/>
    <lineage>
        <taxon>Bacteria</taxon>
        <taxon>Pseudomonadati</taxon>
        <taxon>Pseudomonadota</taxon>
        <taxon>Gammaproteobacteria</taxon>
        <taxon>Vibrionales</taxon>
        <taxon>Vibrionaceae</taxon>
        <taxon>Vibrio</taxon>
    </lineage>
</organism>
<dbReference type="CDD" id="cd01948">
    <property type="entry name" value="EAL"/>
    <property type="match status" value="1"/>
</dbReference>
<evidence type="ECO:0000313" key="3">
    <source>
        <dbReference type="Proteomes" id="UP000214596"/>
    </source>
</evidence>
<dbReference type="GO" id="GO:0071111">
    <property type="term" value="F:cyclic-guanylate-specific phosphodiesterase activity"/>
    <property type="evidence" value="ECO:0007669"/>
    <property type="project" value="InterPro"/>
</dbReference>